<keyword evidence="4" id="KW-1185">Reference proteome</keyword>
<reference evidence="3 4" key="1">
    <citation type="journal article" date="2022" name="Nat. Plants">
        <title>Genomes of leafy and leafless Platanthera orchids illuminate the evolution of mycoheterotrophy.</title>
        <authorList>
            <person name="Li M.H."/>
            <person name="Liu K.W."/>
            <person name="Li Z."/>
            <person name="Lu H.C."/>
            <person name="Ye Q.L."/>
            <person name="Zhang D."/>
            <person name="Wang J.Y."/>
            <person name="Li Y.F."/>
            <person name="Zhong Z.M."/>
            <person name="Liu X."/>
            <person name="Yu X."/>
            <person name="Liu D.K."/>
            <person name="Tu X.D."/>
            <person name="Liu B."/>
            <person name="Hao Y."/>
            <person name="Liao X.Y."/>
            <person name="Jiang Y.T."/>
            <person name="Sun W.H."/>
            <person name="Chen J."/>
            <person name="Chen Y.Q."/>
            <person name="Ai Y."/>
            <person name="Zhai J.W."/>
            <person name="Wu S.S."/>
            <person name="Zhou Z."/>
            <person name="Hsiao Y.Y."/>
            <person name="Wu W.L."/>
            <person name="Chen Y.Y."/>
            <person name="Lin Y.F."/>
            <person name="Hsu J.L."/>
            <person name="Li C.Y."/>
            <person name="Wang Z.W."/>
            <person name="Zhao X."/>
            <person name="Zhong W.Y."/>
            <person name="Ma X.K."/>
            <person name="Ma L."/>
            <person name="Huang J."/>
            <person name="Chen G.Z."/>
            <person name="Huang M.Z."/>
            <person name="Huang L."/>
            <person name="Peng D.H."/>
            <person name="Luo Y.B."/>
            <person name="Zou S.Q."/>
            <person name="Chen S.P."/>
            <person name="Lan S."/>
            <person name="Tsai W.C."/>
            <person name="Van de Peer Y."/>
            <person name="Liu Z.J."/>
        </authorList>
    </citation>
    <scope>NUCLEOTIDE SEQUENCE [LARGE SCALE GENOMIC DNA]</scope>
    <source>
        <strain evidence="3">Lor288</strain>
    </source>
</reference>
<feature type="signal peptide" evidence="2">
    <location>
        <begin position="1"/>
        <end position="16"/>
    </location>
</feature>
<feature type="region of interest" description="Disordered" evidence="1">
    <location>
        <begin position="196"/>
        <end position="224"/>
    </location>
</feature>
<dbReference type="EMBL" id="JBBWWR010000002">
    <property type="protein sequence ID" value="KAK8970283.1"/>
    <property type="molecule type" value="Genomic_DNA"/>
</dbReference>
<dbReference type="SUPFAM" id="SSF51905">
    <property type="entry name" value="FAD/NAD(P)-binding domain"/>
    <property type="match status" value="2"/>
</dbReference>
<keyword evidence="2" id="KW-0732">Signal</keyword>
<dbReference type="InterPro" id="IPR050464">
    <property type="entry name" value="Zeta_carotene_desat/Oxidored"/>
</dbReference>
<dbReference type="Proteomes" id="UP001412067">
    <property type="component" value="Unassembled WGS sequence"/>
</dbReference>
<evidence type="ECO:0000313" key="4">
    <source>
        <dbReference type="Proteomes" id="UP001412067"/>
    </source>
</evidence>
<feature type="chain" id="PRO_5047250061" evidence="2">
    <location>
        <begin position="17"/>
        <end position="448"/>
    </location>
</feature>
<protein>
    <submittedName>
        <fullName evidence="3">Uncharacterized protein</fullName>
    </submittedName>
</protein>
<proteinExistence type="predicted"/>
<evidence type="ECO:0000313" key="3">
    <source>
        <dbReference type="EMBL" id="KAK8970283.1"/>
    </source>
</evidence>
<sequence>MRVAVVGAGITGLAAAFELAKAGAEVVIYEKEDHVGGHARTVTVDDIDLDLGFMVFNRVTYPNMTEMLEKLGVEMEVSDMSFSVSLDEGKGCEWGSRNGLAGLFAQKINLINPSFWRMLTEILKFKDDALRQRLGAVRVEVLAAGSYEDGLAYGKCALARDRRLTLMIGEQVTSLRVTRAGSTLRQGEKVLSVLTHKKDKGSEDSRSTKSQLSNKAARQGVAPSRVRERIRLSSCRKQWEKMLREELEARSCQFKLGCEVQSVSSTDNGETPWASLKYGGVVLGHTPLRSYLLSPIEEAYSHLAGRLRSFCEGRAEHRPATLAFGRRAWSSLHRNVHRQGDPRCESCLEAGSAPVRPPAVLYARHLRWVLPTSRSHKRVRTSVRRSSISWTRSSIKSVGATTVTLSSSGALLAGELTGANPTPSFGAVPLAVRALLCNCCWVGYDCCF</sequence>
<evidence type="ECO:0000256" key="2">
    <source>
        <dbReference type="SAM" id="SignalP"/>
    </source>
</evidence>
<name>A0ABR2N3P2_9ASPA</name>
<dbReference type="Pfam" id="PF13450">
    <property type="entry name" value="NAD_binding_8"/>
    <property type="match status" value="1"/>
</dbReference>
<organism evidence="3 4">
    <name type="scientific">Platanthera guangdongensis</name>
    <dbReference type="NCBI Taxonomy" id="2320717"/>
    <lineage>
        <taxon>Eukaryota</taxon>
        <taxon>Viridiplantae</taxon>
        <taxon>Streptophyta</taxon>
        <taxon>Embryophyta</taxon>
        <taxon>Tracheophyta</taxon>
        <taxon>Spermatophyta</taxon>
        <taxon>Magnoliopsida</taxon>
        <taxon>Liliopsida</taxon>
        <taxon>Asparagales</taxon>
        <taxon>Orchidaceae</taxon>
        <taxon>Orchidoideae</taxon>
        <taxon>Orchideae</taxon>
        <taxon>Orchidinae</taxon>
        <taxon>Platanthera</taxon>
    </lineage>
</organism>
<accession>A0ABR2N3P2</accession>
<comment type="caution">
    <text evidence="3">The sequence shown here is derived from an EMBL/GenBank/DDBJ whole genome shotgun (WGS) entry which is preliminary data.</text>
</comment>
<dbReference type="PANTHER" id="PTHR42923:SF17">
    <property type="entry name" value="AMINE OXIDASE DOMAIN-CONTAINING PROTEIN"/>
    <property type="match status" value="1"/>
</dbReference>
<dbReference type="PANTHER" id="PTHR42923">
    <property type="entry name" value="PROTOPORPHYRINOGEN OXIDASE"/>
    <property type="match status" value="1"/>
</dbReference>
<dbReference type="Gene3D" id="3.50.50.60">
    <property type="entry name" value="FAD/NAD(P)-binding domain"/>
    <property type="match status" value="1"/>
</dbReference>
<evidence type="ECO:0000256" key="1">
    <source>
        <dbReference type="SAM" id="MobiDB-lite"/>
    </source>
</evidence>
<gene>
    <name evidence="3" type="ORF">KSP40_PGU004778</name>
</gene>
<dbReference type="InterPro" id="IPR036188">
    <property type="entry name" value="FAD/NAD-bd_sf"/>
</dbReference>
<dbReference type="PRINTS" id="PR00419">
    <property type="entry name" value="ADXRDTASE"/>
</dbReference>